<dbReference type="Proteomes" id="UP000309848">
    <property type="component" value="Unassembled WGS sequence"/>
</dbReference>
<sequence length="125" mass="13953">MTVSFLLVVGLLAWVFWMSAALAGKEAARSRLSFEARSSMFAEDLRDCLEQGRVEGLGIRRKDGAWQTNADAPAVSFAENPARHMRIEVIEAGDERVLRFYTRDGAALYRSDRRFIDACLADGHA</sequence>
<evidence type="ECO:0000313" key="2">
    <source>
        <dbReference type="Proteomes" id="UP000309848"/>
    </source>
</evidence>
<dbReference type="AlphaFoldDB" id="A0A4V3QWF5"/>
<keyword evidence="2" id="KW-1185">Reference proteome</keyword>
<protein>
    <submittedName>
        <fullName evidence="1">Uncharacterized protein</fullName>
    </submittedName>
</protein>
<reference evidence="1 2" key="1">
    <citation type="submission" date="2019-04" db="EMBL/GenBank/DDBJ databases">
        <title>Sphingomonas psychrotolerans sp. nov., isolated from soil in the Tianshan Mountains, Xinjiang, China.</title>
        <authorList>
            <person name="Luo Y."/>
            <person name="Sheng H."/>
        </authorList>
    </citation>
    <scope>NUCLEOTIDE SEQUENCE [LARGE SCALE GENOMIC DNA]</scope>
    <source>
        <strain evidence="1 2">KIS18-15</strain>
    </source>
</reference>
<accession>A0A4V3QWF5</accession>
<dbReference type="EMBL" id="SRXU01000004">
    <property type="protein sequence ID" value="TGX42352.1"/>
    <property type="molecule type" value="Genomic_DNA"/>
</dbReference>
<gene>
    <name evidence="1" type="ORF">E5A74_10910</name>
</gene>
<evidence type="ECO:0000313" key="1">
    <source>
        <dbReference type="EMBL" id="TGX42352.1"/>
    </source>
</evidence>
<name>A0A4V3QWF5_9SPHN</name>
<organism evidence="1 2">
    <name type="scientific">Sphingomonas naasensis</name>
    <dbReference type="NCBI Taxonomy" id="1344951"/>
    <lineage>
        <taxon>Bacteria</taxon>
        <taxon>Pseudomonadati</taxon>
        <taxon>Pseudomonadota</taxon>
        <taxon>Alphaproteobacteria</taxon>
        <taxon>Sphingomonadales</taxon>
        <taxon>Sphingomonadaceae</taxon>
        <taxon>Sphingomonas</taxon>
    </lineage>
</organism>
<proteinExistence type="predicted"/>
<comment type="caution">
    <text evidence="1">The sequence shown here is derived from an EMBL/GenBank/DDBJ whole genome shotgun (WGS) entry which is preliminary data.</text>
</comment>
<dbReference type="RefSeq" id="WP_168355594.1">
    <property type="nucleotide sequence ID" value="NZ_SRXU01000004.1"/>
</dbReference>